<proteinExistence type="predicted"/>
<evidence type="ECO:0000256" key="2">
    <source>
        <dbReference type="ARBA" id="ARBA00004245"/>
    </source>
</evidence>
<sequence length="302" mass="34250">MAQGGSRECVRRRPSCFQAFPSLDQMFDALDHGESIYNIIPAKEVQPEKMPMYRSKFMAKVPPTASTLCTKGTTHPVSTNLSGASSSHLAPSKEARTMGKPPGASKSHPEEFTKKGSRHGRVQPLAEVKRENPDALIPSVLKTQLKPTVPRADEKPVMNQVTSKNFVVSNAVETILAAPKKGPQKTKDYLAKEDYGKVPRYLQHIKQDIEDEYEYIRKMQQQEEVGRSSVRELDEDERLQLIDGLKTRWEKINTDYQAGTHLTKLDTIGKIKRKEKHEAELTQIEKDIERLNRKTIIIDERC</sequence>
<feature type="domain" description="Enkurin" evidence="7">
    <location>
        <begin position="205"/>
        <end position="299"/>
    </location>
</feature>
<dbReference type="EMBL" id="HBFQ01047516">
    <property type="protein sequence ID" value="CAD8859495.1"/>
    <property type="molecule type" value="Transcribed_RNA"/>
</dbReference>
<dbReference type="GO" id="GO:0005929">
    <property type="term" value="C:cilium"/>
    <property type="evidence" value="ECO:0007669"/>
    <property type="project" value="UniProtKB-SubCell"/>
</dbReference>
<organism evidence="8">
    <name type="scientific">Noctiluca scintillans</name>
    <name type="common">Sea sparkle</name>
    <name type="synonym">Red tide dinoflagellate</name>
    <dbReference type="NCBI Taxonomy" id="2966"/>
    <lineage>
        <taxon>Eukaryota</taxon>
        <taxon>Sar</taxon>
        <taxon>Alveolata</taxon>
        <taxon>Dinophyceae</taxon>
        <taxon>Noctilucales</taxon>
        <taxon>Noctilucaceae</taxon>
        <taxon>Noctiluca</taxon>
    </lineage>
</organism>
<evidence type="ECO:0000256" key="6">
    <source>
        <dbReference type="SAM" id="MobiDB-lite"/>
    </source>
</evidence>
<evidence type="ECO:0000313" key="8">
    <source>
        <dbReference type="EMBL" id="CAD8859495.1"/>
    </source>
</evidence>
<comment type="subcellular location">
    <subcellularLocation>
        <location evidence="1">Cell projection</location>
        <location evidence="1">Cilium</location>
    </subcellularLocation>
    <subcellularLocation>
        <location evidence="2">Cytoplasm</location>
        <location evidence="2">Cytoskeleton</location>
    </subcellularLocation>
</comment>
<feature type="region of interest" description="Disordered" evidence="6">
    <location>
        <begin position="72"/>
        <end position="121"/>
    </location>
</feature>
<keyword evidence="4" id="KW-0206">Cytoskeleton</keyword>
<evidence type="ECO:0000256" key="5">
    <source>
        <dbReference type="ARBA" id="ARBA00023273"/>
    </source>
</evidence>
<gene>
    <name evidence="8" type="ORF">NSCI0253_LOCUS33849</name>
</gene>
<reference evidence="8" key="1">
    <citation type="submission" date="2021-01" db="EMBL/GenBank/DDBJ databases">
        <authorList>
            <person name="Corre E."/>
            <person name="Pelletier E."/>
            <person name="Niang G."/>
            <person name="Scheremetjew M."/>
            <person name="Finn R."/>
            <person name="Kale V."/>
            <person name="Holt S."/>
            <person name="Cochrane G."/>
            <person name="Meng A."/>
            <person name="Brown T."/>
            <person name="Cohen L."/>
        </authorList>
    </citation>
    <scope>NUCLEOTIDE SEQUENCE</scope>
</reference>
<dbReference type="PROSITE" id="PS51665">
    <property type="entry name" value="ENKURIN"/>
    <property type="match status" value="1"/>
</dbReference>
<dbReference type="PANTHER" id="PTHR21490">
    <property type="entry name" value="ENKURIN-RELATED"/>
    <property type="match status" value="1"/>
</dbReference>
<evidence type="ECO:0000256" key="1">
    <source>
        <dbReference type="ARBA" id="ARBA00004138"/>
    </source>
</evidence>
<protein>
    <recommendedName>
        <fullName evidence="7">Enkurin domain-containing protein</fullName>
    </recommendedName>
</protein>
<dbReference type="Pfam" id="PF13864">
    <property type="entry name" value="Enkurin"/>
    <property type="match status" value="1"/>
</dbReference>
<keyword evidence="3" id="KW-0963">Cytoplasm</keyword>
<keyword evidence="5" id="KW-0966">Cell projection</keyword>
<evidence type="ECO:0000256" key="4">
    <source>
        <dbReference type="ARBA" id="ARBA00023212"/>
    </source>
</evidence>
<dbReference type="AlphaFoldDB" id="A0A7S1AMY7"/>
<evidence type="ECO:0000256" key="3">
    <source>
        <dbReference type="ARBA" id="ARBA00022490"/>
    </source>
</evidence>
<dbReference type="GO" id="GO:0005856">
    <property type="term" value="C:cytoskeleton"/>
    <property type="evidence" value="ECO:0007669"/>
    <property type="project" value="UniProtKB-SubCell"/>
</dbReference>
<feature type="compositionally biased region" description="Polar residues" evidence="6">
    <location>
        <begin position="72"/>
        <end position="89"/>
    </location>
</feature>
<dbReference type="GO" id="GO:0005516">
    <property type="term" value="F:calmodulin binding"/>
    <property type="evidence" value="ECO:0007669"/>
    <property type="project" value="TreeGrafter"/>
</dbReference>
<dbReference type="InterPro" id="IPR027012">
    <property type="entry name" value="Enkurin_dom"/>
</dbReference>
<dbReference type="InterPro" id="IPR052102">
    <property type="entry name" value="Enkurin_domain-protein"/>
</dbReference>
<accession>A0A7S1AMY7</accession>
<dbReference type="PANTHER" id="PTHR21490:SF0">
    <property type="entry name" value="ENKURIN"/>
    <property type="match status" value="1"/>
</dbReference>
<name>A0A7S1AMY7_NOCSC</name>
<evidence type="ECO:0000259" key="7">
    <source>
        <dbReference type="PROSITE" id="PS51665"/>
    </source>
</evidence>